<dbReference type="InterPro" id="IPR029055">
    <property type="entry name" value="Ntn_hydrolases_N"/>
</dbReference>
<dbReference type="PANTHER" id="PTHR34180">
    <property type="entry name" value="PEPTIDASE C45"/>
    <property type="match status" value="1"/>
</dbReference>
<dbReference type="OrthoDB" id="8109453at2"/>
<evidence type="ECO:0000259" key="1">
    <source>
        <dbReference type="Pfam" id="PF03417"/>
    </source>
</evidence>
<feature type="domain" description="Peptidase C45 hydrolase" evidence="1">
    <location>
        <begin position="126"/>
        <end position="340"/>
    </location>
</feature>
<dbReference type="AlphaFoldDB" id="A0A1J0VV58"/>
<reference evidence="2" key="1">
    <citation type="submission" date="2016-11" db="EMBL/GenBank/DDBJ databases">
        <authorList>
            <person name="Jaros S."/>
            <person name="Januszkiewicz K."/>
            <person name="Wedrychowicz H."/>
        </authorList>
    </citation>
    <scope>NUCLEOTIDE SEQUENCE [LARGE SCALE GENOMIC DNA]</scope>
    <source>
        <strain evidence="2">Y48</strain>
    </source>
</reference>
<dbReference type="InterPro" id="IPR005079">
    <property type="entry name" value="Peptidase_C45_hydrolase"/>
</dbReference>
<dbReference type="Gene3D" id="3.60.60.10">
    <property type="entry name" value="Penicillin V Acylase, Chain A"/>
    <property type="match status" value="1"/>
</dbReference>
<dbReference type="Gene3D" id="1.10.10.2120">
    <property type="match status" value="1"/>
</dbReference>
<name>A0A1J0VV58_9NOCA</name>
<gene>
    <name evidence="2" type="ORF">BOX37_20195</name>
</gene>
<proteinExistence type="predicted"/>
<organism evidence="2 3">
    <name type="scientific">Nocardia mangyaensis</name>
    <dbReference type="NCBI Taxonomy" id="2213200"/>
    <lineage>
        <taxon>Bacteria</taxon>
        <taxon>Bacillati</taxon>
        <taxon>Actinomycetota</taxon>
        <taxon>Actinomycetes</taxon>
        <taxon>Mycobacteriales</taxon>
        <taxon>Nocardiaceae</taxon>
        <taxon>Nocardia</taxon>
    </lineage>
</organism>
<dbReference type="EMBL" id="CP018082">
    <property type="protein sequence ID" value="APE35882.1"/>
    <property type="molecule type" value="Genomic_DNA"/>
</dbReference>
<accession>A0A1J0VV58</accession>
<dbReference type="InterPro" id="IPR047794">
    <property type="entry name" value="C45_proenzyme-like"/>
</dbReference>
<dbReference type="NCBIfam" id="NF040521">
    <property type="entry name" value="C45_proenzyme"/>
    <property type="match status" value="1"/>
</dbReference>
<dbReference type="Pfam" id="PF03417">
    <property type="entry name" value="AAT"/>
    <property type="match status" value="1"/>
</dbReference>
<protein>
    <submittedName>
        <fullName evidence="2">Peptidase C45</fullName>
    </submittedName>
</protein>
<dbReference type="Proteomes" id="UP000183810">
    <property type="component" value="Chromosome"/>
</dbReference>
<evidence type="ECO:0000313" key="3">
    <source>
        <dbReference type="Proteomes" id="UP000183810"/>
    </source>
</evidence>
<dbReference type="InterPro" id="IPR047801">
    <property type="entry name" value="Peptidase_C45"/>
</dbReference>
<dbReference type="PANTHER" id="PTHR34180:SF1">
    <property type="entry name" value="BETA-ALANYL-DOPAMINE_CARCININE HYDROLASE"/>
    <property type="match status" value="1"/>
</dbReference>
<dbReference type="RefSeq" id="WP_071929071.1">
    <property type="nucleotide sequence ID" value="NZ_CP018082.1"/>
</dbReference>
<dbReference type="SUPFAM" id="SSF56235">
    <property type="entry name" value="N-terminal nucleophile aminohydrolases (Ntn hydrolases)"/>
    <property type="match status" value="1"/>
</dbReference>
<dbReference type="KEGG" id="nsl:BOX37_20195"/>
<keyword evidence="3" id="KW-1185">Reference proteome</keyword>
<sequence>MTASYEVPVIDCAGDSFSIGYQHGSRLAPRLRSFLDDALCRLNRVMPGQVTLTGLRPEIAAYRTAITTALPYLAEEVHGLAEGAGITTEEAWLLQIRRELMGYRKVPTGGDCTTYSRVETATHPTLLAQTVDLNGDLDDHIAVLRIAHRDSPRRVLLLSFGGLLGYLGINSDGLAIGLNLVLGGDWKPGVPPYLAIRHLLDTCATASQAVDRLRTLPLAGSRSLTLVDPHNSLCIEAMNNEFRLVAHGDSAHTNHFLHPDFTDHDELNIFARNSSTRRLDTCTAALDTLPPAAAVSDHFDLLCRPPIRIPNHGDIQRERTVAAVVLIPARRQLHLRPGDPSHTETLTFPL</sequence>
<evidence type="ECO:0000313" key="2">
    <source>
        <dbReference type="EMBL" id="APE35882.1"/>
    </source>
</evidence>